<evidence type="ECO:0000256" key="9">
    <source>
        <dbReference type="SAM" id="Phobius"/>
    </source>
</evidence>
<name>A0A9N7Y6Z9_PLEPL</name>
<comment type="caution">
    <text evidence="11">The sequence shown here is derived from an EMBL/GenBank/DDBJ whole genome shotgun (WGS) entry which is preliminary data.</text>
</comment>
<evidence type="ECO:0000256" key="8">
    <source>
        <dbReference type="SAM" id="MobiDB-lite"/>
    </source>
</evidence>
<keyword evidence="5 9" id="KW-0472">Membrane</keyword>
<feature type="domain" description="SEFIR" evidence="10">
    <location>
        <begin position="483"/>
        <end position="648"/>
    </location>
</feature>
<dbReference type="GO" id="GO:0030368">
    <property type="term" value="F:interleukin-17 receptor activity"/>
    <property type="evidence" value="ECO:0007669"/>
    <property type="project" value="InterPro"/>
</dbReference>
<evidence type="ECO:0000313" key="11">
    <source>
        <dbReference type="EMBL" id="CAB1420750.1"/>
    </source>
</evidence>
<dbReference type="InterPro" id="IPR013568">
    <property type="entry name" value="SEFIR_dom"/>
</dbReference>
<proteinExistence type="predicted"/>
<sequence length="648" mass="73213">MTHSSQQLQYHVRAGIHSSEGITQSGSPNTATNKVKPKVSSLLTCGRMFLRGWWIWWVLLTLSPSTCGLEISGYESDEVICSQGLSDCTMKDEIILLAENDGVDVQNLTANFNLCSDTKETCALCLVIDTEFHIHLDKNMEDEGPSGNNEEDDSEEARKPKASLTVCYQTASTMPTCKKAEFSVNQSAVTQHNRAKVSMVITKPAGLSFSSKVIVYPSSLLHLTQRVVVPSLEKVCSLELKTCVEECQVPELSIVIPKEKNHVELQFDGKNNGSLSVCIQHEHNGICQSWERKTIPLYSVTHCMCLKTWYDQNFVRSRRCPFANMDFSQRNVWQNVSVSVGQGQTNQHCELLLWNLSAPCRLEGEVWPCRKEGSSCREIRGLRQQLANKKWRQNRKGLWEETGYFEDVDLQLSPCVMVKVKGMGHELGPFCFKNTDRWRWGLLVVFVMLLFCFAMLVFFILHSFVKKWVWSWHHGGFVKIGREGRVLLLSPPDVDDGVSESVCGLGSLLCKQGFNVSVDQWSRKEQCALGPLPWLHSQLLKLNTQGDRVVVVLNKKAQERTEEWVHTHKRVITKKMADEGLPQIWSPYSDVFTASLCLIQADKQQGRNGERFLLVKFDSSPSSDRNLPELLQGLPLFQLPLSDPGPTN</sequence>
<dbReference type="PANTHER" id="PTHR15583:SF12">
    <property type="entry name" value="INTERLEUKIN-17 RECEPTOR C"/>
    <property type="match status" value="1"/>
</dbReference>
<evidence type="ECO:0000256" key="2">
    <source>
        <dbReference type="ARBA" id="ARBA00022692"/>
    </source>
</evidence>
<keyword evidence="2 9" id="KW-0812">Transmembrane</keyword>
<keyword evidence="4 9" id="KW-1133">Transmembrane helix</keyword>
<evidence type="ECO:0000256" key="5">
    <source>
        <dbReference type="ARBA" id="ARBA00023136"/>
    </source>
</evidence>
<accession>A0A9N7Y6Z9</accession>
<protein>
    <recommendedName>
        <fullName evidence="10">SEFIR domain-containing protein</fullName>
    </recommendedName>
</protein>
<keyword evidence="12" id="KW-1185">Reference proteome</keyword>
<dbReference type="InterPro" id="IPR039465">
    <property type="entry name" value="IL-17_rcpt-like"/>
</dbReference>
<evidence type="ECO:0000256" key="3">
    <source>
        <dbReference type="ARBA" id="ARBA00022729"/>
    </source>
</evidence>
<keyword evidence="6" id="KW-0675">Receptor</keyword>
<evidence type="ECO:0000256" key="1">
    <source>
        <dbReference type="ARBA" id="ARBA00004479"/>
    </source>
</evidence>
<feature type="transmembrane region" description="Helical" evidence="9">
    <location>
        <begin position="440"/>
        <end position="461"/>
    </location>
</feature>
<dbReference type="Gene3D" id="3.40.50.11530">
    <property type="match status" value="1"/>
</dbReference>
<dbReference type="AlphaFoldDB" id="A0A9N7Y6Z9"/>
<organism evidence="11 12">
    <name type="scientific">Pleuronectes platessa</name>
    <name type="common">European plaice</name>
    <dbReference type="NCBI Taxonomy" id="8262"/>
    <lineage>
        <taxon>Eukaryota</taxon>
        <taxon>Metazoa</taxon>
        <taxon>Chordata</taxon>
        <taxon>Craniata</taxon>
        <taxon>Vertebrata</taxon>
        <taxon>Euteleostomi</taxon>
        <taxon>Actinopterygii</taxon>
        <taxon>Neopterygii</taxon>
        <taxon>Teleostei</taxon>
        <taxon>Neoteleostei</taxon>
        <taxon>Acanthomorphata</taxon>
        <taxon>Carangaria</taxon>
        <taxon>Pleuronectiformes</taxon>
        <taxon>Pleuronectoidei</taxon>
        <taxon>Pleuronectidae</taxon>
        <taxon>Pleuronectes</taxon>
    </lineage>
</organism>
<evidence type="ECO:0000256" key="6">
    <source>
        <dbReference type="ARBA" id="ARBA00023170"/>
    </source>
</evidence>
<feature type="compositionally biased region" description="Acidic residues" evidence="8">
    <location>
        <begin position="142"/>
        <end position="155"/>
    </location>
</feature>
<reference evidence="11" key="1">
    <citation type="submission" date="2020-03" db="EMBL/GenBank/DDBJ databases">
        <authorList>
            <person name="Weist P."/>
        </authorList>
    </citation>
    <scope>NUCLEOTIDE SEQUENCE</scope>
</reference>
<evidence type="ECO:0000256" key="7">
    <source>
        <dbReference type="ARBA" id="ARBA00023180"/>
    </source>
</evidence>
<dbReference type="EMBL" id="CADEAL010000479">
    <property type="protein sequence ID" value="CAB1420750.1"/>
    <property type="molecule type" value="Genomic_DNA"/>
</dbReference>
<dbReference type="PANTHER" id="PTHR15583">
    <property type="entry name" value="INTERLEUKIN-17 RECEPTOR"/>
    <property type="match status" value="1"/>
</dbReference>
<comment type="subcellular location">
    <subcellularLocation>
        <location evidence="1">Membrane</location>
        <topology evidence="1">Single-pass type I membrane protein</topology>
    </subcellularLocation>
</comment>
<evidence type="ECO:0000313" key="12">
    <source>
        <dbReference type="Proteomes" id="UP001153269"/>
    </source>
</evidence>
<keyword evidence="3" id="KW-0732">Signal</keyword>
<evidence type="ECO:0000259" key="10">
    <source>
        <dbReference type="PROSITE" id="PS51534"/>
    </source>
</evidence>
<feature type="region of interest" description="Disordered" evidence="8">
    <location>
        <begin position="138"/>
        <end position="160"/>
    </location>
</feature>
<dbReference type="PROSITE" id="PS51534">
    <property type="entry name" value="SEFIR"/>
    <property type="match status" value="1"/>
</dbReference>
<dbReference type="Proteomes" id="UP001153269">
    <property type="component" value="Unassembled WGS sequence"/>
</dbReference>
<evidence type="ECO:0000256" key="4">
    <source>
        <dbReference type="ARBA" id="ARBA00022989"/>
    </source>
</evidence>
<keyword evidence="7" id="KW-0325">Glycoprotein</keyword>
<gene>
    <name evidence="11" type="ORF">PLEPLA_LOCUS8625</name>
</gene>
<dbReference type="Pfam" id="PF08357">
    <property type="entry name" value="SEFIR"/>
    <property type="match status" value="1"/>
</dbReference>
<dbReference type="GO" id="GO:0016020">
    <property type="term" value="C:membrane"/>
    <property type="evidence" value="ECO:0007669"/>
    <property type="project" value="UniProtKB-SubCell"/>
</dbReference>